<keyword evidence="1" id="KW-1133">Transmembrane helix</keyword>
<name>W5UM47_ICTPU</name>
<dbReference type="InterPro" id="IPR016187">
    <property type="entry name" value="CTDL_fold"/>
</dbReference>
<organism evidence="3">
    <name type="scientific">Ictalurus punctatus</name>
    <name type="common">Channel catfish</name>
    <name type="synonym">Silurus punctatus</name>
    <dbReference type="NCBI Taxonomy" id="7998"/>
    <lineage>
        <taxon>Eukaryota</taxon>
        <taxon>Metazoa</taxon>
        <taxon>Chordata</taxon>
        <taxon>Craniata</taxon>
        <taxon>Vertebrata</taxon>
        <taxon>Euteleostomi</taxon>
        <taxon>Actinopterygii</taxon>
        <taxon>Neopterygii</taxon>
        <taxon>Teleostei</taxon>
        <taxon>Ostariophysi</taxon>
        <taxon>Siluriformes</taxon>
        <taxon>Ictaluridae</taxon>
        <taxon>Ictalurus</taxon>
    </lineage>
</organism>
<evidence type="ECO:0000313" key="3">
    <source>
        <dbReference type="EMBL" id="AHH42805.1"/>
    </source>
</evidence>
<evidence type="ECO:0000256" key="1">
    <source>
        <dbReference type="SAM" id="Phobius"/>
    </source>
</evidence>
<dbReference type="SMART" id="SM00034">
    <property type="entry name" value="CLECT"/>
    <property type="match status" value="1"/>
</dbReference>
<dbReference type="EMBL" id="JT418668">
    <property type="protein sequence ID" value="AHH42805.1"/>
    <property type="molecule type" value="mRNA"/>
</dbReference>
<gene>
    <name evidence="3" type="primary">CD302</name>
</gene>
<keyword evidence="1" id="KW-0812">Transmembrane</keyword>
<dbReference type="SUPFAM" id="SSF56436">
    <property type="entry name" value="C-type lectin-like"/>
    <property type="match status" value="1"/>
</dbReference>
<dbReference type="AlphaFoldDB" id="W5UM47"/>
<reference evidence="3" key="1">
    <citation type="journal article" date="2012" name="BMC Genomics">
        <title>Efficient assembly and annotation of the transcriptome of catfish by RNA-Seq analysis of a doubled haploid homozygote.</title>
        <authorList>
            <person name="Liu S."/>
            <person name="Zhang Y."/>
            <person name="Zhou Z."/>
            <person name="Waldbieser G."/>
            <person name="Sun F."/>
            <person name="Lu J."/>
            <person name="Zhang J."/>
            <person name="Jiang Y."/>
            <person name="Zhang H."/>
            <person name="Wang X."/>
            <person name="Rajendran K.V."/>
            <person name="Khoo L."/>
            <person name="Kucuktas H."/>
            <person name="Peatman E."/>
            <person name="Liu Z."/>
        </authorList>
    </citation>
    <scope>NUCLEOTIDE SEQUENCE</scope>
    <source>
        <tissue evidence="3">Mixed</tissue>
    </source>
</reference>
<sequence length="275" mass="30271">MCACVRARVRALVSLQLPHCSHDFCSALMSMASRVCNTLSLVIFISILLRYCARAQANGVCPADVRTWVPFGQSCYHFVHGEEDVAKSYTIEKAKDMCQGFALLTVRSAAVNDFIVQYSPKVWKGTVNIWLGLYYDSDDDQFKWNDNSIVSYKNWVEGGSADWDIPIMDKCVVLHSSTGKWENISCSETSENGVVCEAAQKAVVIGKKNGSPLLSALVILSVIAILGISAVVWFFNQSSSSGSPLLPSFEYHPPFRSPSADQTCLVEAEELEETS</sequence>
<proteinExistence type="evidence at transcript level"/>
<dbReference type="InterPro" id="IPR001304">
    <property type="entry name" value="C-type_lectin-like"/>
</dbReference>
<accession>W5UM47</accession>
<dbReference type="InterPro" id="IPR050111">
    <property type="entry name" value="C-type_lectin/snaclec_domain"/>
</dbReference>
<dbReference type="Gene3D" id="3.10.100.10">
    <property type="entry name" value="Mannose-Binding Protein A, subunit A"/>
    <property type="match status" value="1"/>
</dbReference>
<dbReference type="InterPro" id="IPR016186">
    <property type="entry name" value="C-type_lectin-like/link_sf"/>
</dbReference>
<dbReference type="PROSITE" id="PS50041">
    <property type="entry name" value="C_TYPE_LECTIN_2"/>
    <property type="match status" value="1"/>
</dbReference>
<evidence type="ECO:0000259" key="2">
    <source>
        <dbReference type="PROSITE" id="PS50041"/>
    </source>
</evidence>
<feature type="transmembrane region" description="Helical" evidence="1">
    <location>
        <begin position="213"/>
        <end position="235"/>
    </location>
</feature>
<keyword evidence="1" id="KW-0472">Membrane</keyword>
<protein>
    <submittedName>
        <fullName evidence="3">CD302 antigen</fullName>
    </submittedName>
</protein>
<dbReference type="CDD" id="cd00037">
    <property type="entry name" value="CLECT"/>
    <property type="match status" value="1"/>
</dbReference>
<dbReference type="PANTHER" id="PTHR22803">
    <property type="entry name" value="MANNOSE, PHOSPHOLIPASE, LECTIN RECEPTOR RELATED"/>
    <property type="match status" value="1"/>
</dbReference>
<feature type="domain" description="C-type lectin" evidence="2">
    <location>
        <begin position="71"/>
        <end position="188"/>
    </location>
</feature>
<dbReference type="Pfam" id="PF00059">
    <property type="entry name" value="Lectin_C"/>
    <property type="match status" value="1"/>
</dbReference>
<dbReference type="OMA" id="RYCARAQ"/>